<organism evidence="2 3">
    <name type="scientific">Cryptosporidium parvum</name>
    <dbReference type="NCBI Taxonomy" id="5807"/>
    <lineage>
        <taxon>Eukaryota</taxon>
        <taxon>Sar</taxon>
        <taxon>Alveolata</taxon>
        <taxon>Apicomplexa</taxon>
        <taxon>Conoidasida</taxon>
        <taxon>Coccidia</taxon>
        <taxon>Eucoccidiorida</taxon>
        <taxon>Eimeriorina</taxon>
        <taxon>Cryptosporidiidae</taxon>
        <taxon>Cryptosporidium</taxon>
    </lineage>
</organism>
<feature type="signal peptide" evidence="1">
    <location>
        <begin position="1"/>
        <end position="26"/>
    </location>
</feature>
<protein>
    <submittedName>
        <fullName evidence="2">Uncharacterized protein</fullName>
    </submittedName>
</protein>
<evidence type="ECO:0000313" key="2">
    <source>
        <dbReference type="EMBL" id="QOY42318.1"/>
    </source>
</evidence>
<keyword evidence="1" id="KW-0732">Signal</keyword>
<evidence type="ECO:0000256" key="1">
    <source>
        <dbReference type="SAM" id="SignalP"/>
    </source>
</evidence>
<feature type="chain" id="PRO_5031074921" evidence="1">
    <location>
        <begin position="27"/>
        <end position="784"/>
    </location>
</feature>
<sequence>MTCFTSRCIQILVFSCLLCFFAAVESSVNKIDTSELDSIWNNDLILGSAPNGKLKSISSMLDSFALEQKPVISKNIEKPKEVKTENIIKNESVKPVTKVEEPLKEIVDIIVEEKGINERTYFPENVKKLDDLPKPSYFERSKVLSLLSKDMSLDLFTNENLPPEYSFLESIVSINNKTLEMSGLDLFQGFVSDIDSICRLSVKWFENYPKFVKVLRKVDSRISGHYNPESKENHSNLGQKTRLSRRFTNDWINFLNLLKTIEIDSKTYRHNRRMLRKYKEINHKDLKQYRRNIYNELQLYNNLLLSILLKLSFYIQYIVYFPNTGKLFGGNEDYNYNSQFKKKYQKQLSDENDELIKLNRIDIYVNRIPSDILREVRTSISSCSGVVKILHGYGIHLDSTPNDIISLYLQYKRITRILLNIYNSERSHLFEKHNSNNNLSSINFKSNYDNYGKRSKHIFDQNFVPNKIGFKPFQIQEEKQKFQEKRKPQKSKHIENFSNVNKDPTELKFNYLSKESAEKYVNENERNLFQLINQDLTTNKFNKETGLSISKKRPSGASGLVIFSQKYNFESEYDCTAKILNNGNVEINFNKNILSGFSGKISTWFKNNYLKHFYKNKKNNLIPLQFKLMIACPYAISNHCMQNNCGGLNDVFMLIYLVGRLKGYYDDWKIVTEFNSITADTNMQWKIVSILIPDIQSHLGKMCPVQSNSLKSQVLKTSRQVVFKSPVQFENLSEEFKYENANIKESIIRNCLNYVQEETVIEFLTKDGRDDGMAICRNNHLYIS</sequence>
<dbReference type="AlphaFoldDB" id="A0A7S7LIJ6"/>
<proteinExistence type="predicted"/>
<dbReference type="Proteomes" id="UP000593906">
    <property type="component" value="Chromosome 4"/>
</dbReference>
<evidence type="ECO:0000313" key="3">
    <source>
        <dbReference type="Proteomes" id="UP000593906"/>
    </source>
</evidence>
<name>A0A7S7LIJ6_CRYPV</name>
<dbReference type="EMBL" id="CP044419">
    <property type="protein sequence ID" value="QOY42318.1"/>
    <property type="molecule type" value="Genomic_DNA"/>
</dbReference>
<gene>
    <name evidence="2" type="ORF">CPATCC_001952</name>
</gene>
<dbReference type="OMA" id="IYAYNIV"/>
<reference evidence="2 3" key="1">
    <citation type="submission" date="2019-09" db="EMBL/GenBank/DDBJ databases">
        <title>Consistent, comparative and evidence-based genome assembly and annotation for Cryptosporidium parvum, C. hominis and C. tyzzeri.</title>
        <authorList>
            <person name="Baptista R.P."/>
            <person name="Li Y."/>
            <person name="Sateriale A."/>
            <person name="Ansell B."/>
            <person name="Jex A."/>
            <person name="Sanders M."/>
            <person name="Brooks K."/>
            <person name="Tracey A."/>
            <person name="Berriman M."/>
            <person name="Striepen B."/>
            <person name="Cotton J.A."/>
            <person name="Kissinger J.C."/>
        </authorList>
    </citation>
    <scope>NUCLEOTIDE SEQUENCE [LARGE SCALE GENOMIC DNA]</scope>
    <source>
        <strain evidence="2 3">IOWA-ATCC</strain>
    </source>
</reference>
<accession>A0A7S7LIJ6</accession>
<dbReference type="VEuPathDB" id="CryptoDB:CPATCC_0021490"/>